<evidence type="ECO:0000256" key="1">
    <source>
        <dbReference type="ARBA" id="ARBA00023157"/>
    </source>
</evidence>
<feature type="compositionally biased region" description="Low complexity" evidence="2">
    <location>
        <begin position="207"/>
        <end position="231"/>
    </location>
</feature>
<dbReference type="GO" id="GO:0005615">
    <property type="term" value="C:extracellular space"/>
    <property type="evidence" value="ECO:0007669"/>
    <property type="project" value="TreeGrafter"/>
</dbReference>
<dbReference type="SUPFAM" id="SSF56496">
    <property type="entry name" value="Fibrinogen C-terminal domain-like"/>
    <property type="match status" value="1"/>
</dbReference>
<keyword evidence="3" id="KW-0472">Membrane</keyword>
<dbReference type="RefSeq" id="XP_019624913.1">
    <property type="nucleotide sequence ID" value="XM_019769354.1"/>
</dbReference>
<evidence type="ECO:0000259" key="4">
    <source>
        <dbReference type="PROSITE" id="PS51406"/>
    </source>
</evidence>
<accession>A0A6P4YKG3</accession>
<proteinExistence type="predicted"/>
<keyword evidence="5" id="KW-1185">Reference proteome</keyword>
<dbReference type="OrthoDB" id="10395752at2759"/>
<dbReference type="InterPro" id="IPR036056">
    <property type="entry name" value="Fibrinogen-like_C"/>
</dbReference>
<dbReference type="Proteomes" id="UP000515135">
    <property type="component" value="Unplaced"/>
</dbReference>
<evidence type="ECO:0000313" key="5">
    <source>
        <dbReference type="Proteomes" id="UP000515135"/>
    </source>
</evidence>
<evidence type="ECO:0000256" key="3">
    <source>
        <dbReference type="SAM" id="Phobius"/>
    </source>
</evidence>
<protein>
    <submittedName>
        <fullName evidence="6">Ficolin-2-like</fullName>
    </submittedName>
</protein>
<dbReference type="Pfam" id="PF00147">
    <property type="entry name" value="Fibrinogen_C"/>
    <property type="match status" value="1"/>
</dbReference>
<reference evidence="6" key="1">
    <citation type="submission" date="2025-08" db="UniProtKB">
        <authorList>
            <consortium name="RefSeq"/>
        </authorList>
    </citation>
    <scope>IDENTIFICATION</scope>
    <source>
        <tissue evidence="6">Gonad</tissue>
    </source>
</reference>
<feature type="compositionally biased region" description="Low complexity" evidence="2">
    <location>
        <begin position="156"/>
        <end position="168"/>
    </location>
</feature>
<feature type="region of interest" description="Disordered" evidence="2">
    <location>
        <begin position="143"/>
        <end position="251"/>
    </location>
</feature>
<dbReference type="PANTHER" id="PTHR19143:SF458">
    <property type="entry name" value="FIBRINOGEN C-TERMINAL DOMAIN-CONTAINING PROTEIN-RELATED"/>
    <property type="match status" value="1"/>
</dbReference>
<evidence type="ECO:0000256" key="2">
    <source>
        <dbReference type="SAM" id="MobiDB-lite"/>
    </source>
</evidence>
<keyword evidence="3" id="KW-0812">Transmembrane</keyword>
<dbReference type="InterPro" id="IPR050373">
    <property type="entry name" value="Fibrinogen_C-term_domain"/>
</dbReference>
<feature type="compositionally biased region" description="Basic and acidic residues" evidence="2">
    <location>
        <begin position="104"/>
        <end position="113"/>
    </location>
</feature>
<name>A0A6P4YKG3_BRABE</name>
<feature type="compositionally biased region" description="Basic and acidic residues" evidence="2">
    <location>
        <begin position="120"/>
        <end position="130"/>
    </location>
</feature>
<feature type="compositionally biased region" description="Basic and acidic residues" evidence="2">
    <location>
        <begin position="402"/>
        <end position="413"/>
    </location>
</feature>
<dbReference type="Gene3D" id="3.90.215.10">
    <property type="entry name" value="Gamma Fibrinogen, chain A, domain 1"/>
    <property type="match status" value="1"/>
</dbReference>
<dbReference type="SMART" id="SM00186">
    <property type="entry name" value="FBG"/>
    <property type="match status" value="1"/>
</dbReference>
<dbReference type="InterPro" id="IPR008160">
    <property type="entry name" value="Collagen"/>
</dbReference>
<feature type="domain" description="Fibrinogen C-terminal" evidence="4">
    <location>
        <begin position="252"/>
        <end position="479"/>
    </location>
</feature>
<dbReference type="InterPro" id="IPR014716">
    <property type="entry name" value="Fibrinogen_a/b/g_C_1"/>
</dbReference>
<keyword evidence="3" id="KW-1133">Transmembrane helix</keyword>
<dbReference type="Pfam" id="PF01391">
    <property type="entry name" value="Collagen"/>
    <property type="match status" value="1"/>
</dbReference>
<dbReference type="AlphaFoldDB" id="A0A6P4YKG3"/>
<sequence length="484" mass="52360">MSSQKLFPNGEAAPDVSVGRHGGNRRIYGISMALSGVAVVVSFVTLVFMMREIASIRDQQMAFQTDLREELQTYVRDQVLLTLFKQDKEAEDKTAPISPEAPPDDVRSTEDHSATLGKSTEVHRRSKRDTLDNELEELEHEKRFLFPGPPGPPGPKGHNGNPGRNGSPGPRGPAGLQGPVGPPGDPGRNGTDGQQGLPGPKGPPGDPGADGADGLQGPPGDPGTDGADGQQGPPGPKGPVGPPGPPGQCSCPDPPYASTDCAAYKAAGRTTSGVYTLGSPLSGVTVYCDMDTAGGGWTVIQRRFDGSVPFNRTWEEYKHGFGNKNGEYWLGNENIHLLTTQTNYKLRIDMQGWDGRWCYAEYDTFRVSGESDGYRLQISGYSGNAGDSMTSGRASNNGEKFSTLDRDNDPDHRPGRHCSQLRSGGGWWFKGCGFSSLNGRYLGNCDNSCQGTKGLLWFHFQRKWRYSLKSVAMKIRPLKVHWLY</sequence>
<gene>
    <name evidence="6" type="primary">LOC109470413</name>
</gene>
<keyword evidence="1" id="KW-1015">Disulfide bond</keyword>
<dbReference type="CDD" id="cd00087">
    <property type="entry name" value="FReD"/>
    <property type="match status" value="1"/>
</dbReference>
<dbReference type="NCBIfam" id="NF040941">
    <property type="entry name" value="GGGWT_bact"/>
    <property type="match status" value="1"/>
</dbReference>
<feature type="transmembrane region" description="Helical" evidence="3">
    <location>
        <begin position="27"/>
        <end position="49"/>
    </location>
</feature>
<dbReference type="InterPro" id="IPR002181">
    <property type="entry name" value="Fibrinogen_a/b/g_C_dom"/>
</dbReference>
<feature type="region of interest" description="Disordered" evidence="2">
    <location>
        <begin position="387"/>
        <end position="416"/>
    </location>
</feature>
<dbReference type="PANTHER" id="PTHR19143">
    <property type="entry name" value="FIBRINOGEN/TENASCIN/ANGIOPOEITIN"/>
    <property type="match status" value="1"/>
</dbReference>
<dbReference type="PROSITE" id="PS00514">
    <property type="entry name" value="FIBRINOGEN_C_1"/>
    <property type="match status" value="1"/>
</dbReference>
<organism evidence="5 6">
    <name type="scientific">Branchiostoma belcheri</name>
    <name type="common">Amphioxus</name>
    <dbReference type="NCBI Taxonomy" id="7741"/>
    <lineage>
        <taxon>Eukaryota</taxon>
        <taxon>Metazoa</taxon>
        <taxon>Chordata</taxon>
        <taxon>Cephalochordata</taxon>
        <taxon>Leptocardii</taxon>
        <taxon>Amphioxiformes</taxon>
        <taxon>Branchiostomatidae</taxon>
        <taxon>Branchiostoma</taxon>
    </lineage>
</organism>
<feature type="compositionally biased region" description="Polar residues" evidence="2">
    <location>
        <begin position="387"/>
        <end position="400"/>
    </location>
</feature>
<feature type="compositionally biased region" description="Pro residues" evidence="2">
    <location>
        <begin position="233"/>
        <end position="246"/>
    </location>
</feature>
<feature type="region of interest" description="Disordered" evidence="2">
    <location>
        <begin position="89"/>
        <end position="130"/>
    </location>
</feature>
<dbReference type="FunFam" id="3.90.215.10:FF:000001">
    <property type="entry name" value="Tenascin isoform 1"/>
    <property type="match status" value="1"/>
</dbReference>
<dbReference type="KEGG" id="bbel:109470413"/>
<dbReference type="InterPro" id="IPR020837">
    <property type="entry name" value="Fibrinogen_CS"/>
</dbReference>
<evidence type="ECO:0000313" key="6">
    <source>
        <dbReference type="RefSeq" id="XP_019624913.1"/>
    </source>
</evidence>
<dbReference type="PROSITE" id="PS51406">
    <property type="entry name" value="FIBRINOGEN_C_2"/>
    <property type="match status" value="1"/>
</dbReference>
<dbReference type="GeneID" id="109470413"/>